<evidence type="ECO:0000256" key="3">
    <source>
        <dbReference type="ARBA" id="ARBA00022450"/>
    </source>
</evidence>
<dbReference type="Gene3D" id="1.10.1200.10">
    <property type="entry name" value="ACP-like"/>
    <property type="match status" value="3"/>
</dbReference>
<reference evidence="9 10" key="1">
    <citation type="submission" date="2020-12" db="EMBL/GenBank/DDBJ databases">
        <title>FDA dAtabase for Regulatory Grade micrObial Sequences (FDA-ARGOS): Supporting development and validation of Infectious Disease Dx tests.</title>
        <authorList>
            <person name="Nelson B."/>
            <person name="Plummer A."/>
            <person name="Tallon L."/>
            <person name="Sadzewicz L."/>
            <person name="Zhao X."/>
            <person name="Boylan J."/>
            <person name="Ott S."/>
            <person name="Bowen H."/>
            <person name="Vavikolanu K."/>
            <person name="Mehta A."/>
            <person name="Aluvathingal J."/>
            <person name="Nadendla S."/>
            <person name="Myers T."/>
            <person name="Yan Y."/>
            <person name="Sichtig H."/>
        </authorList>
    </citation>
    <scope>NUCLEOTIDE SEQUENCE [LARGE SCALE GENOMIC DNA]</scope>
    <source>
        <strain evidence="9 10">FDAARGOS_923</strain>
    </source>
</reference>
<dbReference type="Gene3D" id="3.30.559.30">
    <property type="entry name" value="Nonribosomal peptide synthetase, condensation domain"/>
    <property type="match status" value="4"/>
</dbReference>
<dbReference type="PANTHER" id="PTHR45527">
    <property type="entry name" value="NONRIBOSOMAL PEPTIDE SYNTHETASE"/>
    <property type="match status" value="1"/>
</dbReference>
<dbReference type="InterPro" id="IPR000873">
    <property type="entry name" value="AMP-dep_synth/lig_dom"/>
</dbReference>
<dbReference type="FunFam" id="1.10.1200.10:FF:000005">
    <property type="entry name" value="Nonribosomal peptide synthetase 1"/>
    <property type="match status" value="3"/>
</dbReference>
<dbReference type="PROSITE" id="PS50075">
    <property type="entry name" value="CARRIER"/>
    <property type="match status" value="3"/>
</dbReference>
<dbReference type="PROSITE" id="PS00012">
    <property type="entry name" value="PHOSPHOPANTETHEINE"/>
    <property type="match status" value="3"/>
</dbReference>
<protein>
    <submittedName>
        <fullName evidence="9">Lichenysin non-ribosomal peptide synthetase LicA</fullName>
    </submittedName>
</protein>
<dbReference type="FunFam" id="3.30.559.30:FF:000001">
    <property type="entry name" value="Non-ribosomal peptide synthetase"/>
    <property type="match status" value="1"/>
</dbReference>
<dbReference type="SUPFAM" id="SSF56801">
    <property type="entry name" value="Acetyl-CoA synthetase-like"/>
    <property type="match status" value="3"/>
</dbReference>
<dbReference type="Pfam" id="PF13193">
    <property type="entry name" value="AMP-binding_C"/>
    <property type="match status" value="3"/>
</dbReference>
<dbReference type="GO" id="GO:0005829">
    <property type="term" value="C:cytosol"/>
    <property type="evidence" value="ECO:0007669"/>
    <property type="project" value="TreeGrafter"/>
</dbReference>
<dbReference type="FunFam" id="3.40.50.980:FF:000001">
    <property type="entry name" value="Non-ribosomal peptide synthetase"/>
    <property type="match status" value="2"/>
</dbReference>
<gene>
    <name evidence="9" type="primary">licA</name>
    <name evidence="9" type="ORF">I6G80_01225</name>
</gene>
<dbReference type="InterPro" id="IPR045851">
    <property type="entry name" value="AMP-bd_C_sf"/>
</dbReference>
<proteinExistence type="inferred from homology"/>
<dbReference type="InterPro" id="IPR001242">
    <property type="entry name" value="Condensation_dom"/>
</dbReference>
<dbReference type="Gene3D" id="2.30.38.10">
    <property type="entry name" value="Luciferase, Domain 3"/>
    <property type="match status" value="3"/>
</dbReference>
<dbReference type="FunFam" id="3.40.50.980:FF:000002">
    <property type="entry name" value="Enterobactin synthetase component F"/>
    <property type="match status" value="1"/>
</dbReference>
<dbReference type="PROSITE" id="PS00455">
    <property type="entry name" value="AMP_BINDING"/>
    <property type="match status" value="3"/>
</dbReference>
<feature type="domain" description="Carrier" evidence="8">
    <location>
        <begin position="3040"/>
        <end position="3114"/>
    </location>
</feature>
<evidence type="ECO:0000256" key="2">
    <source>
        <dbReference type="ARBA" id="ARBA00006432"/>
    </source>
</evidence>
<dbReference type="EMBL" id="CP065647">
    <property type="protein sequence ID" value="QPR72977.1"/>
    <property type="molecule type" value="Genomic_DNA"/>
</dbReference>
<comment type="cofactor">
    <cofactor evidence="1">
        <name>pantetheine 4'-phosphate</name>
        <dbReference type="ChEBI" id="CHEBI:47942"/>
    </cofactor>
</comment>
<evidence type="ECO:0000256" key="7">
    <source>
        <dbReference type="ARBA" id="ARBA00023194"/>
    </source>
</evidence>
<dbReference type="FunFam" id="2.30.38.10:FF:000001">
    <property type="entry name" value="Non-ribosomal peptide synthetase PvdI"/>
    <property type="match status" value="3"/>
</dbReference>
<dbReference type="InterPro" id="IPR020845">
    <property type="entry name" value="AMP-binding_CS"/>
</dbReference>
<name>A0AB37GJ74_BACLI</name>
<dbReference type="SMART" id="SM00823">
    <property type="entry name" value="PKS_PP"/>
    <property type="match status" value="3"/>
</dbReference>
<dbReference type="GO" id="GO:0031177">
    <property type="term" value="F:phosphopantetheine binding"/>
    <property type="evidence" value="ECO:0007669"/>
    <property type="project" value="InterPro"/>
</dbReference>
<feature type="domain" description="Carrier" evidence="8">
    <location>
        <begin position="972"/>
        <end position="1047"/>
    </location>
</feature>
<evidence type="ECO:0000256" key="6">
    <source>
        <dbReference type="ARBA" id="ARBA00022737"/>
    </source>
</evidence>
<comment type="similarity">
    <text evidence="2">Belongs to the ATP-dependent AMP-binding enzyme family.</text>
</comment>
<dbReference type="InterPro" id="IPR023213">
    <property type="entry name" value="CAT-like_dom_sf"/>
</dbReference>
<dbReference type="NCBIfam" id="TIGR01720">
    <property type="entry name" value="NRPS-para261"/>
    <property type="match status" value="1"/>
</dbReference>
<sequence>MGNTFYPLTHAQRRIWYTEKFYPGTSVSNLSGFGKLKSASGIDSGLLTEAIRKFVRTNDTMRFRLMFEGEDEPKQYIAEDEPFQIEYFDASESGGADGVLKWGQAEARRPLPLYDSPLFKFAVVRISEEESWFFAKVHHIISDGISMTILGNRITDIYLKLAKGETDLEPVQSSFTEHIQSELEYENSKRFQKDKAYWNAQYEAIPEPVSLKASDTYQIQLDAARFSKEISPDLYKKIQTYCNEHNISVLSLFLSILHIYMHRVTGQKDVVLGTFMGNRTNAKEKQMLGMFVSTIPMKASIEVHQDFSAFVQERMKDQLKIIRHQKYPYNLLINDLRERQPHVSKLFAVSLEYQVMQWQQKETVSFLTEPIFSGSEVNDISIHVKERWDTGTLAIDFDYREELFTSEEMAVLYERLMTLLEDALLSPQKTIAELEIVPAFEKERLLKRASSQTIAYDKNMTLHGLFEQKAADHPEKTAVVYEGQKLSYRELNEQSSRLAMALRRRGIGPDAPAAIVMERSERVITAMMGVLKAGGAYVPIDPGFPEERIRFMLEDSKAKAVITDSGLTFETAETVQFSEALSESRENGYPSSAAGAGHLAYIIYTSGTTGRPKGVMIEHRQVHHLVRGLQQAVGTYDQDDLKLALLAPFHFDASVQQIFTSLLLGQTLYIVPKKTVSDGRALSDYYRRHQIDVTDGTPAHLQLLAAADDLSGVKLRHMLVGGEALSRVATERLLQLFAETAESVPAVTNVYGPTETCVDASSFTITNRTDLQYDTAYVPIGRPIGNNRFYILDENGALLPDGVEGELYIAGDGVGRGYLNLPDMTRDRFLKDPFVSGGLMYRTGDTARWLPDGTVDFIGRRDDQVKIRGFRIELGEIESVLQGAPAVEKAVVLARHETGGSLEVCAYVVPKQGGKIHIQGLREHLSKHLPDYMIPSCFVELNEIPLTASGKVDRKALLRHEVSVSGTAEYAAPRNECEEKMVGIWQEVLGAEQVGIHDQFFDLGGHSLKAMTMLAKIHKAFGVEVPLQVLFEKPTVAALSGFVSEAEKDGFAVIEPAPESDDYPLSLAQQRIYIVSQLEGAGVGYNMPAAAMLEGTLDSGRLEAAFQKLIDRHEALRTSFTVVDGEPRQTVHQRVQFKIEKVKAEGKPIEQIAKSFVRRFDLAKAPLMRAGLVSLADGRHLLLFDMHHLVSDGVSISIILNELAALYNGEELPELRLHYKDYAFWQRAQAQEGFQKEEAYWESMFAGELPVLQLMTDEPRPPVQSFEGDRVSAVLPKDLKEKLAVLAEQNGATLYMVMLSAYNMLLAKYSGQEDVIVGTPAAGRRHSDLEGIIGMFVNTLAIRSKVDPGRTFADFLNDVKKTVIDAFEHQDYPFERLAEKFGASRDLSRHPIFDTMFILQNAWEDIPLLGDLHLSIYETNFNIAKFDLTLQAKEEQGELILDLDYSTKLFKKDTAERMLKAYLNLLEDMAADPMLRIGEYSLLTEEETNRQLVAFNPATSDYPREKTIVQLFEEQAAERGGYPALQFEDKVWSYDELNRKANQLARRLRESGVQAGTTAAILTARSAEMVIGILAVLKAGGAYVPIDPDHPEKRVQHFFKDSGAAVLLTQKAMKPLAEAAEFGGDILFVEDENLYMGDASDLRLPISPEAMANLTYTSGTTGTPKGNMVSHRNILRTVKNANYLEVMESDIVLSISNYVFDAFMFDVFGSLLNGAKLVIAPKDTILDMSRLAHVLEKEKITILMITTALFNLLTDMRPDSLKGLRRVLFGGERASVDHVRRALKTVGRGRLLHMYGPSESTVFTTYHPVNEVPDDAQAIPIGKPVSNTEVLILDSFSNVQPAGVAGELCVGGDGLVRGYFNRPELTAEKFTAHPFKTGEKIYRTGDMARWLADGCLEFIGRIDHQVKIRGQRIELGEIEHHLLTHDMVQEAAVLAVDTGAGDQMICAYFTADQELSSQELRRHAAEGLPGYMIPSVFMQLDELPLTGNGKIDRRALPEPDIAQAAQKEYTAPRSGTEAQLADLWQEVLNVPKIGVHDNFFELGGHSLLGMTLIARIQQEMNVDLQLKDLFQAPTIESLAQAAAKSEKKSAVYIEAAPDRETYPVSSAQKRLYVLQQIEGAEKSYNMPAVLQLEGKLDLKRLESAAQMLIKRHEAFCTTFEIRNGEPVQRIWEAAELTIDVIDADEQEAEKLIKEFIRPFDLTKAPLFRMSIIRVTEEKHLLLVDMHHIISDGASVSVLIDEMTRLYAGEALEPLRIQYKDYAVWQQHLLTERHKMQEEYWLKELDGELPVLTLPTDYPRPSVQTFEGSRISFSLKPELVQQLRRLAKETESTLYMVLAASYSTFLSKLSGQSEVIFGSPAAGRPHADLSRIIGMFVNTLAIRTRPEGDKPFSAFLEEVKETTLGAFEHQDYPFEELIEKLNIQRDMSRNPLFDAVFSMQNADLKDLSMEGVTLKPYDFAHQTAKFDLTLTAAEEDGLLVFEMEYNTALFKRESIKRWSGYWVNLLEAIAENPDASLSDLSLLDEADKRRILYEWNETVLDVPQNKTVHELFEAQVLRTPDRGAAVYNGVQWTYKELNARANRLARLLIEKGAGPEQRVGIMVKPSLEMAAGVLAILKAGAAYVPIDPGYPAERIGYVLKDSGAELLLTQSGLTMPDAFTGEVIDLNREASILAGELYPEDDINPSAEAQSDNLAYLIYTSGTTGQPKGVMVEHQSLVNLCYWHNDAFTVTEQDKSAKYAGFGFDASVWEMFPYWIAGAELHIIDEAIRMDITRLNEYFEENGITITFLPTQLCEQFMELDNQSLRVLLTGGDKLKRIEKRNYTLVNNYGPTENTVVATSTAIDPDEGMLSIGKPIANTRAYVLGQNNEVQPVGVAGELCIAGRGLARGYLNKPEETAKRFTEDPFVPGERMYRTGDAVKWLEDGRLEYIGRIDQQVKIRGFRIELSEIEVQLARLSEVQEAVVTDIEDAYGNKALCGYVVADEQLDTESLARKLGQTLPDYMVPAYWVQLDELPVTANGKVDRRALPQPDVEAQTAEYKAPRTETEQLLADIWQDVLGIDRIGVTDNFFALGGDSIKGIQMASRLQQHGWKLEMKDLFQHPTIGELSAYVQAADDQPIDQNPVEGEVTLTPIQRWFFERKFTNEHHWNQSVMLHAPSGFDPEAAGKALTKMIEHHDALRMVYQRNGNGIVQYNRGLEETAVRPEVIRFNESGAELEAAVLKESNRIQSSINLTEGPLLKAAIFETDQGDHLLIVIHHLVVDGISWRILLEDFAAGYAQAEKGEPIILQEKTHSFAEYAARLKEYARSKAFAKEIGYWQEVEKAETASLPKDDEAEDKRMHHTKTAEFSLSKEETEQLMTKVHEAYNTEMNDILLTALGLALKEWTGQEDFIICLEGHGREDIMEGLNISRTVGWFTSQFPALIQLRHSEDIGYQIKQIKEELRHIPNKGIGYGIYRYLTEEGKKAQPIKHDISFNYLGQFAEMADSGLFTRSALPSGDPLSPETEKPNALDIVGYIENGILTMSIAYHSLEYKESTVAAVAASFKTYLLQLIDHCLELDGGELTPSDLGDDELTLEELDKLMEIF</sequence>
<dbReference type="RefSeq" id="WP_061876318.1">
    <property type="nucleotide sequence ID" value="NZ_CAMFKN010000006.1"/>
</dbReference>
<dbReference type="InterPro" id="IPR010060">
    <property type="entry name" value="NRPS_synth"/>
</dbReference>
<dbReference type="GO" id="GO:0044550">
    <property type="term" value="P:secondary metabolite biosynthetic process"/>
    <property type="evidence" value="ECO:0007669"/>
    <property type="project" value="UniProtKB-ARBA"/>
</dbReference>
<evidence type="ECO:0000256" key="4">
    <source>
        <dbReference type="ARBA" id="ARBA00022553"/>
    </source>
</evidence>
<dbReference type="Pfam" id="PF00501">
    <property type="entry name" value="AMP-binding"/>
    <property type="match status" value="3"/>
</dbReference>
<dbReference type="PANTHER" id="PTHR45527:SF1">
    <property type="entry name" value="FATTY ACID SYNTHASE"/>
    <property type="match status" value="1"/>
</dbReference>
<dbReference type="InterPro" id="IPR020806">
    <property type="entry name" value="PKS_PP-bd"/>
</dbReference>
<dbReference type="InterPro" id="IPR025110">
    <property type="entry name" value="AMP-bd_C"/>
</dbReference>
<dbReference type="NCBIfam" id="TIGR01733">
    <property type="entry name" value="AA-adenyl-dom"/>
    <property type="match status" value="3"/>
</dbReference>
<dbReference type="InterPro" id="IPR009081">
    <property type="entry name" value="PP-bd_ACP"/>
</dbReference>
<keyword evidence="7" id="KW-0045">Antibiotic biosynthesis</keyword>
<dbReference type="InterPro" id="IPR010071">
    <property type="entry name" value="AA_adenyl_dom"/>
</dbReference>
<keyword evidence="6" id="KW-0677">Repeat</keyword>
<dbReference type="NCBIfam" id="NF003417">
    <property type="entry name" value="PRK04813.1"/>
    <property type="match status" value="3"/>
</dbReference>
<dbReference type="GO" id="GO:0043041">
    <property type="term" value="P:amino acid activation for nonribosomal peptide biosynthetic process"/>
    <property type="evidence" value="ECO:0007669"/>
    <property type="project" value="TreeGrafter"/>
</dbReference>
<dbReference type="Gene3D" id="3.30.300.30">
    <property type="match status" value="3"/>
</dbReference>
<dbReference type="FunFam" id="3.30.300.30:FF:000010">
    <property type="entry name" value="Enterobactin synthetase component F"/>
    <property type="match status" value="3"/>
</dbReference>
<dbReference type="GO" id="GO:0016874">
    <property type="term" value="F:ligase activity"/>
    <property type="evidence" value="ECO:0007669"/>
    <property type="project" value="UniProtKB-KW"/>
</dbReference>
<dbReference type="SUPFAM" id="SSF47336">
    <property type="entry name" value="ACP-like"/>
    <property type="match status" value="3"/>
</dbReference>
<evidence type="ECO:0000313" key="10">
    <source>
        <dbReference type="Proteomes" id="UP000595038"/>
    </source>
</evidence>
<dbReference type="Pfam" id="PF00668">
    <property type="entry name" value="Condensation"/>
    <property type="match status" value="4"/>
</dbReference>
<evidence type="ECO:0000259" key="8">
    <source>
        <dbReference type="PROSITE" id="PS50075"/>
    </source>
</evidence>
<dbReference type="GO" id="GO:0017000">
    <property type="term" value="P:antibiotic biosynthetic process"/>
    <property type="evidence" value="ECO:0007669"/>
    <property type="project" value="UniProtKB-KW"/>
</dbReference>
<evidence type="ECO:0000313" key="9">
    <source>
        <dbReference type="EMBL" id="QPR72977.1"/>
    </source>
</evidence>
<dbReference type="CDD" id="cd19531">
    <property type="entry name" value="LCL_NRPS-like"/>
    <property type="match status" value="2"/>
</dbReference>
<dbReference type="Gene3D" id="3.30.559.10">
    <property type="entry name" value="Chloramphenicol acetyltransferase-like domain"/>
    <property type="match status" value="4"/>
</dbReference>
<keyword evidence="5" id="KW-0436">Ligase</keyword>
<dbReference type="InterPro" id="IPR036736">
    <property type="entry name" value="ACP-like_sf"/>
</dbReference>
<dbReference type="GO" id="GO:0008610">
    <property type="term" value="P:lipid biosynthetic process"/>
    <property type="evidence" value="ECO:0007669"/>
    <property type="project" value="UniProtKB-ARBA"/>
</dbReference>
<dbReference type="FunFam" id="3.40.50.12780:FF:000012">
    <property type="entry name" value="Non-ribosomal peptide synthetase"/>
    <property type="match status" value="3"/>
</dbReference>
<evidence type="ECO:0000256" key="1">
    <source>
        <dbReference type="ARBA" id="ARBA00001957"/>
    </source>
</evidence>
<organism evidence="9 10">
    <name type="scientific">Bacillus licheniformis</name>
    <dbReference type="NCBI Taxonomy" id="1402"/>
    <lineage>
        <taxon>Bacteria</taxon>
        <taxon>Bacillati</taxon>
        <taxon>Bacillota</taxon>
        <taxon>Bacilli</taxon>
        <taxon>Bacillales</taxon>
        <taxon>Bacillaceae</taxon>
        <taxon>Bacillus</taxon>
    </lineage>
</organism>
<dbReference type="Proteomes" id="UP000595038">
    <property type="component" value="Chromosome"/>
</dbReference>
<dbReference type="SUPFAM" id="SSF52777">
    <property type="entry name" value="CoA-dependent acyltransferases"/>
    <property type="match status" value="8"/>
</dbReference>
<feature type="domain" description="Carrier" evidence="8">
    <location>
        <begin position="2011"/>
        <end position="2086"/>
    </location>
</feature>
<dbReference type="Pfam" id="PF00550">
    <property type="entry name" value="PP-binding"/>
    <property type="match status" value="3"/>
</dbReference>
<dbReference type="CDD" id="cd12117">
    <property type="entry name" value="A_NRPS_Srf_like"/>
    <property type="match status" value="1"/>
</dbReference>
<keyword evidence="3" id="KW-0596">Phosphopantetheine</keyword>
<evidence type="ECO:0000256" key="5">
    <source>
        <dbReference type="ARBA" id="ARBA00022598"/>
    </source>
</evidence>
<keyword evidence="4" id="KW-0597">Phosphoprotein</keyword>
<accession>A0AB37GJ74</accession>
<dbReference type="CDD" id="cd19534">
    <property type="entry name" value="E_NRPS"/>
    <property type="match status" value="1"/>
</dbReference>
<dbReference type="InterPro" id="IPR006162">
    <property type="entry name" value="Ppantetheine_attach_site"/>
</dbReference>
<dbReference type="Gene3D" id="3.40.50.980">
    <property type="match status" value="6"/>
</dbReference>